<dbReference type="PANTHER" id="PTHR39203:SF1">
    <property type="entry name" value="CYTOPLASMIC PROTEIN"/>
    <property type="match status" value="1"/>
</dbReference>
<comment type="caution">
    <text evidence="2">The sequence shown here is derived from an EMBL/GenBank/DDBJ whole genome shotgun (WGS) entry which is preliminary data.</text>
</comment>
<name>A0A372ZU31_9ACTN</name>
<dbReference type="Proteomes" id="UP000263377">
    <property type="component" value="Unassembled WGS sequence"/>
</dbReference>
<dbReference type="EMBL" id="QVIG01000001">
    <property type="protein sequence ID" value="RGD58972.1"/>
    <property type="molecule type" value="Genomic_DNA"/>
</dbReference>
<organism evidence="2 3">
    <name type="scientific">Kitasatospora xanthocidica</name>
    <dbReference type="NCBI Taxonomy" id="83382"/>
    <lineage>
        <taxon>Bacteria</taxon>
        <taxon>Bacillati</taxon>
        <taxon>Actinomycetota</taxon>
        <taxon>Actinomycetes</taxon>
        <taxon>Kitasatosporales</taxon>
        <taxon>Streptomycetaceae</taxon>
        <taxon>Kitasatospora</taxon>
    </lineage>
</organism>
<proteinExistence type="predicted"/>
<reference evidence="2 3" key="1">
    <citation type="submission" date="2018-08" db="EMBL/GenBank/DDBJ databases">
        <title>Diversity &amp; Physiological Properties of Lignin-Decomposing Actinobacteria from Soil.</title>
        <authorList>
            <person name="Roh S.G."/>
            <person name="Kim S.B."/>
        </authorList>
    </citation>
    <scope>NUCLEOTIDE SEQUENCE [LARGE SCALE GENOMIC DNA]</scope>
    <source>
        <strain evidence="2 3">MMS17-GH009</strain>
    </source>
</reference>
<accession>A0A372ZU31</accession>
<dbReference type="PANTHER" id="PTHR39203">
    <property type="entry name" value="CYTOPLASMIC PROTEIN-RELATED"/>
    <property type="match status" value="1"/>
</dbReference>
<evidence type="ECO:0000313" key="3">
    <source>
        <dbReference type="Proteomes" id="UP000263377"/>
    </source>
</evidence>
<dbReference type="SMART" id="SM01022">
    <property type="entry name" value="ASCH"/>
    <property type="match status" value="1"/>
</dbReference>
<keyword evidence="3" id="KW-1185">Reference proteome</keyword>
<dbReference type="PIRSF" id="PIRSF021320">
    <property type="entry name" value="DUF984"/>
    <property type="match status" value="1"/>
</dbReference>
<dbReference type="Pfam" id="PF04266">
    <property type="entry name" value="ASCH"/>
    <property type="match status" value="1"/>
</dbReference>
<dbReference type="InterPro" id="IPR009326">
    <property type="entry name" value="DUF984"/>
</dbReference>
<dbReference type="RefSeq" id="WP_117487350.1">
    <property type="nucleotide sequence ID" value="NZ_QVIG01000001.1"/>
</dbReference>
<evidence type="ECO:0000259" key="1">
    <source>
        <dbReference type="SMART" id="SM01022"/>
    </source>
</evidence>
<protein>
    <submittedName>
        <fullName evidence="2">ASCH domain-containing protein</fullName>
    </submittedName>
</protein>
<dbReference type="SUPFAM" id="SSF88697">
    <property type="entry name" value="PUA domain-like"/>
    <property type="match status" value="1"/>
</dbReference>
<sequence>MSEQHSYTGPDDPRVVALPPAEFAFPGPLRDQLVAAILDGAKTSTTGLVADYDHEGEPLPLPGELSAVLDSDGRRVAVIETTDVRVVPLAEVDLQHALDEGEGCTSVAEWRAVHERFWRSPEMLDALDDPGFTVDDSTPVVLQSFRLAADLR</sequence>
<gene>
    <name evidence="2" type="ORF">DR950_15355</name>
</gene>
<evidence type="ECO:0000313" key="2">
    <source>
        <dbReference type="EMBL" id="RGD58972.1"/>
    </source>
</evidence>
<dbReference type="AlphaFoldDB" id="A0A372ZU31"/>
<dbReference type="Gene3D" id="3.10.400.10">
    <property type="entry name" value="Sulfate adenylyltransferase"/>
    <property type="match status" value="1"/>
</dbReference>
<feature type="domain" description="ASCH" evidence="1">
    <location>
        <begin position="23"/>
        <end position="149"/>
    </location>
</feature>
<dbReference type="InterPro" id="IPR015947">
    <property type="entry name" value="PUA-like_sf"/>
</dbReference>
<dbReference type="InterPro" id="IPR007374">
    <property type="entry name" value="ASCH_domain"/>
</dbReference>
<dbReference type="CDD" id="cd06553">
    <property type="entry name" value="ASCH_Ef3133_like"/>
    <property type="match status" value="1"/>
</dbReference>